<dbReference type="EMBL" id="PYGE01000007">
    <property type="protein sequence ID" value="PSL03730.1"/>
    <property type="molecule type" value="Genomic_DNA"/>
</dbReference>
<evidence type="ECO:0000259" key="5">
    <source>
        <dbReference type="PROSITE" id="PS50931"/>
    </source>
</evidence>
<sequence length="296" mass="31562">MFSLDRLRALAAVATHGSVARAAQALHMTPSGVSQQLGKLEREAGHTLLEPHGRSVRLTHAGRVLSRHAEQVLGQLAAAESDLGDLDDQVLGPLRIGGVASAVRTLLPHALADLTTRHPRLLPTVTDGEVVDLMPRLLDGALDVLLIESWANRPLVIPEGVTLRTLVDEEAKVALSTRHPCHHHEAVDLAELPDTAWATCPPGTEPHEALVQALRARGVEPDVRYFVAEHTAQYALVEQNLAAALVPAMAGAVAPPGVRMIPTTPALRRDISVAWLTRNQSPPVRACVAALEAHAA</sequence>
<dbReference type="InterPro" id="IPR005119">
    <property type="entry name" value="LysR_subst-bd"/>
</dbReference>
<evidence type="ECO:0000313" key="7">
    <source>
        <dbReference type="Proteomes" id="UP000243528"/>
    </source>
</evidence>
<evidence type="ECO:0000256" key="3">
    <source>
        <dbReference type="ARBA" id="ARBA00023125"/>
    </source>
</evidence>
<dbReference type="SUPFAM" id="SSF46785">
    <property type="entry name" value="Winged helix' DNA-binding domain"/>
    <property type="match status" value="1"/>
</dbReference>
<dbReference type="InterPro" id="IPR036390">
    <property type="entry name" value="WH_DNA-bd_sf"/>
</dbReference>
<dbReference type="Gene3D" id="1.10.10.10">
    <property type="entry name" value="Winged helix-like DNA-binding domain superfamily/Winged helix DNA-binding domain"/>
    <property type="match status" value="1"/>
</dbReference>
<dbReference type="GO" id="GO:0003700">
    <property type="term" value="F:DNA-binding transcription factor activity"/>
    <property type="evidence" value="ECO:0007669"/>
    <property type="project" value="InterPro"/>
</dbReference>
<dbReference type="Proteomes" id="UP000243528">
    <property type="component" value="Unassembled WGS sequence"/>
</dbReference>
<comment type="similarity">
    <text evidence="1">Belongs to the LysR transcriptional regulatory family.</text>
</comment>
<keyword evidence="2" id="KW-0805">Transcription regulation</keyword>
<dbReference type="OrthoDB" id="3505530at2"/>
<dbReference type="SUPFAM" id="SSF53850">
    <property type="entry name" value="Periplasmic binding protein-like II"/>
    <property type="match status" value="1"/>
</dbReference>
<proteinExistence type="inferred from homology"/>
<protein>
    <submittedName>
        <fullName evidence="6">DNA-binding transcriptional LysR family regulator</fullName>
    </submittedName>
</protein>
<dbReference type="InterPro" id="IPR036388">
    <property type="entry name" value="WH-like_DNA-bd_sf"/>
</dbReference>
<organism evidence="6 7">
    <name type="scientific">Haloactinopolyspora alba</name>
    <dbReference type="NCBI Taxonomy" id="648780"/>
    <lineage>
        <taxon>Bacteria</taxon>
        <taxon>Bacillati</taxon>
        <taxon>Actinomycetota</taxon>
        <taxon>Actinomycetes</taxon>
        <taxon>Jiangellales</taxon>
        <taxon>Jiangellaceae</taxon>
        <taxon>Haloactinopolyspora</taxon>
    </lineage>
</organism>
<dbReference type="Pfam" id="PF03466">
    <property type="entry name" value="LysR_substrate"/>
    <property type="match status" value="1"/>
</dbReference>
<accession>A0A2P8E2M4</accession>
<dbReference type="RefSeq" id="WP_106537465.1">
    <property type="nucleotide sequence ID" value="NZ_PYGE01000007.1"/>
</dbReference>
<dbReference type="Gene3D" id="3.40.190.10">
    <property type="entry name" value="Periplasmic binding protein-like II"/>
    <property type="match status" value="2"/>
</dbReference>
<dbReference type="PANTHER" id="PTHR30346">
    <property type="entry name" value="TRANSCRIPTIONAL DUAL REGULATOR HCAR-RELATED"/>
    <property type="match status" value="1"/>
</dbReference>
<dbReference type="PANTHER" id="PTHR30346:SF29">
    <property type="entry name" value="LYSR SUBSTRATE-BINDING"/>
    <property type="match status" value="1"/>
</dbReference>
<evidence type="ECO:0000256" key="4">
    <source>
        <dbReference type="ARBA" id="ARBA00023163"/>
    </source>
</evidence>
<gene>
    <name evidence="6" type="ORF">CLV30_107211</name>
</gene>
<dbReference type="InterPro" id="IPR000847">
    <property type="entry name" value="LysR_HTH_N"/>
</dbReference>
<dbReference type="AlphaFoldDB" id="A0A2P8E2M4"/>
<dbReference type="GO" id="GO:0032993">
    <property type="term" value="C:protein-DNA complex"/>
    <property type="evidence" value="ECO:0007669"/>
    <property type="project" value="TreeGrafter"/>
</dbReference>
<evidence type="ECO:0000256" key="1">
    <source>
        <dbReference type="ARBA" id="ARBA00009437"/>
    </source>
</evidence>
<evidence type="ECO:0000313" key="6">
    <source>
        <dbReference type="EMBL" id="PSL03730.1"/>
    </source>
</evidence>
<keyword evidence="7" id="KW-1185">Reference proteome</keyword>
<reference evidence="6 7" key="1">
    <citation type="submission" date="2018-03" db="EMBL/GenBank/DDBJ databases">
        <title>Genomic Encyclopedia of Archaeal and Bacterial Type Strains, Phase II (KMG-II): from individual species to whole genera.</title>
        <authorList>
            <person name="Goeker M."/>
        </authorList>
    </citation>
    <scope>NUCLEOTIDE SEQUENCE [LARGE SCALE GENOMIC DNA]</scope>
    <source>
        <strain evidence="6 7">DSM 45211</strain>
    </source>
</reference>
<comment type="caution">
    <text evidence="6">The sequence shown here is derived from an EMBL/GenBank/DDBJ whole genome shotgun (WGS) entry which is preliminary data.</text>
</comment>
<dbReference type="CDD" id="cd08423">
    <property type="entry name" value="PBP2_LTTR_like_6"/>
    <property type="match status" value="1"/>
</dbReference>
<dbReference type="FunFam" id="1.10.10.10:FF:000001">
    <property type="entry name" value="LysR family transcriptional regulator"/>
    <property type="match status" value="1"/>
</dbReference>
<feature type="domain" description="HTH lysR-type" evidence="5">
    <location>
        <begin position="2"/>
        <end position="59"/>
    </location>
</feature>
<evidence type="ECO:0000256" key="2">
    <source>
        <dbReference type="ARBA" id="ARBA00023015"/>
    </source>
</evidence>
<keyword evidence="3 6" id="KW-0238">DNA-binding</keyword>
<dbReference type="PROSITE" id="PS50931">
    <property type="entry name" value="HTH_LYSR"/>
    <property type="match status" value="1"/>
</dbReference>
<keyword evidence="4" id="KW-0804">Transcription</keyword>
<name>A0A2P8E2M4_9ACTN</name>
<dbReference type="GO" id="GO:0003677">
    <property type="term" value="F:DNA binding"/>
    <property type="evidence" value="ECO:0007669"/>
    <property type="project" value="UniProtKB-KW"/>
</dbReference>
<dbReference type="Pfam" id="PF00126">
    <property type="entry name" value="HTH_1"/>
    <property type="match status" value="1"/>
</dbReference>